<organism evidence="2 3">
    <name type="scientific">Aeromonas lusitana</name>
    <dbReference type="NCBI Taxonomy" id="931529"/>
    <lineage>
        <taxon>Bacteria</taxon>
        <taxon>Pseudomonadati</taxon>
        <taxon>Pseudomonadota</taxon>
        <taxon>Gammaproteobacteria</taxon>
        <taxon>Aeromonadales</taxon>
        <taxon>Aeromonadaceae</taxon>
        <taxon>Aeromonas</taxon>
    </lineage>
</organism>
<protein>
    <submittedName>
        <fullName evidence="2">DNA-binding protein</fullName>
    </submittedName>
</protein>
<dbReference type="InterPro" id="IPR019734">
    <property type="entry name" value="TPR_rpt"/>
</dbReference>
<dbReference type="EMBL" id="PGCP01000018">
    <property type="protein sequence ID" value="PJC92860.1"/>
    <property type="molecule type" value="Genomic_DNA"/>
</dbReference>
<dbReference type="Pfam" id="PF13181">
    <property type="entry name" value="TPR_8"/>
    <property type="match status" value="1"/>
</dbReference>
<dbReference type="AlphaFoldDB" id="A0A2M8H8L4"/>
<dbReference type="SMART" id="SM00028">
    <property type="entry name" value="TPR"/>
    <property type="match status" value="3"/>
</dbReference>
<dbReference type="InterPro" id="IPR019302">
    <property type="entry name" value="CAP12/PCTIR_TIR_dom"/>
</dbReference>
<dbReference type="RefSeq" id="WP_100860217.1">
    <property type="nucleotide sequence ID" value="NZ_PGCP01000018.1"/>
</dbReference>
<name>A0A2M8H8L4_9GAMM</name>
<dbReference type="GO" id="GO:0050135">
    <property type="term" value="F:NADP+ nucleosidase activity"/>
    <property type="evidence" value="ECO:0007669"/>
    <property type="project" value="InterPro"/>
</dbReference>
<evidence type="ECO:0000313" key="3">
    <source>
        <dbReference type="Proteomes" id="UP000232060"/>
    </source>
</evidence>
<sequence length="479" mass="53850">MKPRLFIGSSVEGLGVAYAIQQNLMHDVEATVWDQGVFGLSQTSIDSLEQTLAASDFGVFVFSPDDITLMRNEKNKTVRDNVLFEFGLFVGKLGRERVFFIIPDGSDTHVPTDLLGVTPGKYDPKRQDNSLQAATGAACNQIRIVVNKIGFLNAPKVDNESAEDNALSIEKNLEWMHDLIDKKFDEARVKLAKLTEGLDGAELLRNEMWLSFIDLKQNDYNGIQPLIEKIKDHAENIEIQVLGLEMLMWEKYEDKALSLIHELYGEHPQDIKILIIKSECLSSIGEESQAIDTLISKSDDPDVGLKLSELYSSSGDSENALKSIAKAYRESQNNKEIMFRYSKLLIDADKNKEALYLLNRLANDCPDVPGYYGYLSNACLKLGLYDKAMVACRKAFELSNGKEPWIINNIGNMLNNKGFYADAVEWLEKGSKLDSSSEYAHDRLASAIKNRFGENEKFTNVCKEGRILLRTAYQPENLD</sequence>
<keyword evidence="3" id="KW-1185">Reference proteome</keyword>
<dbReference type="GO" id="GO:0003677">
    <property type="term" value="F:DNA binding"/>
    <property type="evidence" value="ECO:0007669"/>
    <property type="project" value="UniProtKB-KW"/>
</dbReference>
<accession>A0A2M8H8L4</accession>
<dbReference type="Gene3D" id="1.25.40.10">
    <property type="entry name" value="Tetratricopeptide repeat domain"/>
    <property type="match status" value="1"/>
</dbReference>
<comment type="caution">
    <text evidence="2">The sequence shown here is derived from an EMBL/GenBank/DDBJ whole genome shotgun (WGS) entry which is preliminary data.</text>
</comment>
<reference evidence="2 3" key="1">
    <citation type="submission" date="2017-11" db="EMBL/GenBank/DDBJ databases">
        <title>Draft genome sequence of environmental isolate Aeromonas lusitania sp. nov. MDC 2473.</title>
        <authorList>
            <person name="Colston S.M."/>
            <person name="Navarro A."/>
            <person name="Martinez-Murcia A.J."/>
            <person name="Graf J."/>
        </authorList>
    </citation>
    <scope>NUCLEOTIDE SEQUENCE [LARGE SCALE GENOMIC DNA]</scope>
    <source>
        <strain evidence="2 3">MDC 2473</strain>
    </source>
</reference>
<keyword evidence="2" id="KW-0238">DNA-binding</keyword>
<evidence type="ECO:0000313" key="2">
    <source>
        <dbReference type="EMBL" id="PJC92860.1"/>
    </source>
</evidence>
<dbReference type="Pfam" id="PF10137">
    <property type="entry name" value="CAP12-PCTIR_TIR"/>
    <property type="match status" value="1"/>
</dbReference>
<dbReference type="Proteomes" id="UP000232060">
    <property type="component" value="Unassembled WGS sequence"/>
</dbReference>
<dbReference type="SUPFAM" id="SSF48452">
    <property type="entry name" value="TPR-like"/>
    <property type="match status" value="1"/>
</dbReference>
<feature type="domain" description="CD-NTase-associated protein 12/Pycsar effector protein TIR" evidence="1">
    <location>
        <begin position="4"/>
        <end position="123"/>
    </location>
</feature>
<gene>
    <name evidence="2" type="ORF">CUC44_12285</name>
</gene>
<dbReference type="OrthoDB" id="5497289at2"/>
<dbReference type="InterPro" id="IPR011990">
    <property type="entry name" value="TPR-like_helical_dom_sf"/>
</dbReference>
<evidence type="ECO:0000259" key="1">
    <source>
        <dbReference type="Pfam" id="PF10137"/>
    </source>
</evidence>
<proteinExistence type="predicted"/>